<evidence type="ECO:0000256" key="2">
    <source>
        <dbReference type="ARBA" id="ARBA00006219"/>
    </source>
</evidence>
<dbReference type="SUPFAM" id="SSF56112">
    <property type="entry name" value="Protein kinase-like (PK-like)"/>
    <property type="match status" value="1"/>
</dbReference>
<name>A0A1G6VHV1_9MICO</name>
<evidence type="ECO:0000256" key="4">
    <source>
        <dbReference type="ARBA" id="ARBA00011962"/>
    </source>
</evidence>
<dbReference type="AlphaFoldDB" id="A0A1G6VHV1"/>
<dbReference type="Gene3D" id="3.90.1200.10">
    <property type="match status" value="1"/>
</dbReference>
<evidence type="ECO:0000256" key="14">
    <source>
        <dbReference type="ARBA" id="ARBA00049067"/>
    </source>
</evidence>
<feature type="region of interest" description="Disordered" evidence="15">
    <location>
        <begin position="1"/>
        <end position="22"/>
    </location>
</feature>
<keyword evidence="11" id="KW-0320">Glycogen biosynthesis</keyword>
<keyword evidence="7" id="KW-0808">Transferase</keyword>
<dbReference type="STRING" id="1814289.SAMN05216410_3426"/>
<evidence type="ECO:0000256" key="5">
    <source>
        <dbReference type="ARBA" id="ARBA00013882"/>
    </source>
</evidence>
<evidence type="ECO:0000256" key="8">
    <source>
        <dbReference type="ARBA" id="ARBA00022741"/>
    </source>
</evidence>
<keyword evidence="6" id="KW-0321">Glycogen metabolism</keyword>
<gene>
    <name evidence="17" type="ORF">SAMN05216410_3426</name>
</gene>
<dbReference type="RefSeq" id="WP_175559161.1">
    <property type="nucleotide sequence ID" value="NZ_FMYH01000008.1"/>
</dbReference>
<dbReference type="UniPathway" id="UPA00164"/>
<proteinExistence type="inferred from homology"/>
<reference evidence="17 18" key="1">
    <citation type="submission" date="2016-09" db="EMBL/GenBank/DDBJ databases">
        <authorList>
            <person name="Capua I."/>
            <person name="De Benedictis P."/>
            <person name="Joannis T."/>
            <person name="Lombin L.H."/>
            <person name="Cattoli G."/>
        </authorList>
    </citation>
    <scope>NUCLEOTIDE SEQUENCE [LARGE SCALE GENOMIC DNA]</scope>
    <source>
        <strain evidence="17 18">ISLP-3</strain>
    </source>
</reference>
<feature type="domain" description="Maltokinase N-terminal cap" evidence="16">
    <location>
        <begin position="34"/>
        <end position="122"/>
    </location>
</feature>
<evidence type="ECO:0000256" key="1">
    <source>
        <dbReference type="ARBA" id="ARBA00004964"/>
    </source>
</evidence>
<accession>A0A1G6VHV1</accession>
<evidence type="ECO:0000256" key="3">
    <source>
        <dbReference type="ARBA" id="ARBA00011245"/>
    </source>
</evidence>
<keyword evidence="10" id="KW-0067">ATP-binding</keyword>
<evidence type="ECO:0000256" key="12">
    <source>
        <dbReference type="ARBA" id="ARBA00023277"/>
    </source>
</evidence>
<sequence length="511" mass="53878">MAHDAGRTAQHTTPDGEPPVEAGPIDVAAALHAWLPGRRWFPAKGTDASFELVARIPFEGPPAPAPQVFVDVLRALGVGPDGAHVILQVPLVLETTGPGPDGPASPAGLIAESGAARLYDGAYHPAFVAAWLAAATWSEASPVASAPFDLRGLHVLTGEQSNTSVLLPHVAGGAMLKVLRSLAPGQNPDLVVPLALTRVGWSGVPAPYAWNQLVVADTGADTGAATGADAGAEAGGKDGHSWTAHAGVLAELVPDASDGFELACDYARHGRPFDDLARDLGERVTQMHAALRTAFADELTPADVAWLLTALRRRVRTAAASSSAVRGRADRIEAFLVHLCTIADDAVRRGRPLPPVQRIHGDLHLGQALHSARTGWRILDFEGEPLRTLRERTRPDLGERDVAGMLRSFDYASAVGGAASPQWARGARTAFLEGYYGAGYVGGEPGQPRDPSLSDRAVVLDAFELDKALYEVVYEERNRPDWIAIPLSAVDRILDARLGSATASTGDPSER</sequence>
<keyword evidence="8" id="KW-0547">Nucleotide-binding</keyword>
<dbReference type="InterPro" id="IPR011009">
    <property type="entry name" value="Kinase-like_dom_sf"/>
</dbReference>
<comment type="catalytic activity">
    <reaction evidence="14">
        <text>D-maltose + ATP = alpha-maltose 1-phosphate + ADP + H(+)</text>
        <dbReference type="Rhea" id="RHEA:31915"/>
        <dbReference type="ChEBI" id="CHEBI:15378"/>
        <dbReference type="ChEBI" id="CHEBI:17306"/>
        <dbReference type="ChEBI" id="CHEBI:30616"/>
        <dbReference type="ChEBI" id="CHEBI:63576"/>
        <dbReference type="ChEBI" id="CHEBI:456216"/>
        <dbReference type="EC" id="2.7.1.175"/>
    </reaction>
</comment>
<dbReference type="Proteomes" id="UP000199039">
    <property type="component" value="Unassembled WGS sequence"/>
</dbReference>
<comment type="similarity">
    <text evidence="2">Belongs to the aminoglycoside phosphotransferase family.</text>
</comment>
<dbReference type="GO" id="GO:0005524">
    <property type="term" value="F:ATP binding"/>
    <property type="evidence" value="ECO:0007669"/>
    <property type="project" value="UniProtKB-KW"/>
</dbReference>
<keyword evidence="12" id="KW-0119">Carbohydrate metabolism</keyword>
<organism evidence="17 18">
    <name type="scientific">Sanguibacter gelidistatuariae</name>
    <dbReference type="NCBI Taxonomy" id="1814289"/>
    <lineage>
        <taxon>Bacteria</taxon>
        <taxon>Bacillati</taxon>
        <taxon>Actinomycetota</taxon>
        <taxon>Actinomycetes</taxon>
        <taxon>Micrococcales</taxon>
        <taxon>Sanguibacteraceae</taxon>
        <taxon>Sanguibacter</taxon>
    </lineage>
</organism>
<dbReference type="Pfam" id="PF18085">
    <property type="entry name" value="Mak_N_cap"/>
    <property type="match status" value="1"/>
</dbReference>
<evidence type="ECO:0000256" key="7">
    <source>
        <dbReference type="ARBA" id="ARBA00022679"/>
    </source>
</evidence>
<dbReference type="EMBL" id="FMYH01000008">
    <property type="protein sequence ID" value="SDD52416.1"/>
    <property type="molecule type" value="Genomic_DNA"/>
</dbReference>
<evidence type="ECO:0000313" key="17">
    <source>
        <dbReference type="EMBL" id="SDD52416.1"/>
    </source>
</evidence>
<protein>
    <recommendedName>
        <fullName evidence="5">Maltokinase</fullName>
        <ecNumber evidence="4">2.7.1.175</ecNumber>
    </recommendedName>
    <alternativeName>
        <fullName evidence="13">Maltose-1-phosphate synthase</fullName>
    </alternativeName>
</protein>
<keyword evidence="9 17" id="KW-0418">Kinase</keyword>
<dbReference type="GO" id="GO:0005978">
    <property type="term" value="P:glycogen biosynthetic process"/>
    <property type="evidence" value="ECO:0007669"/>
    <property type="project" value="UniProtKB-UniPathway"/>
</dbReference>
<evidence type="ECO:0000256" key="15">
    <source>
        <dbReference type="SAM" id="MobiDB-lite"/>
    </source>
</evidence>
<dbReference type="GO" id="GO:0016301">
    <property type="term" value="F:kinase activity"/>
    <property type="evidence" value="ECO:0007669"/>
    <property type="project" value="UniProtKB-KW"/>
</dbReference>
<evidence type="ECO:0000256" key="9">
    <source>
        <dbReference type="ARBA" id="ARBA00022777"/>
    </source>
</evidence>
<dbReference type="EC" id="2.7.1.175" evidence="4"/>
<evidence type="ECO:0000256" key="11">
    <source>
        <dbReference type="ARBA" id="ARBA00023056"/>
    </source>
</evidence>
<evidence type="ECO:0000313" key="18">
    <source>
        <dbReference type="Proteomes" id="UP000199039"/>
    </source>
</evidence>
<evidence type="ECO:0000256" key="6">
    <source>
        <dbReference type="ARBA" id="ARBA00022600"/>
    </source>
</evidence>
<comment type="pathway">
    <text evidence="1">Glycan biosynthesis; glycogen biosynthesis.</text>
</comment>
<evidence type="ECO:0000259" key="16">
    <source>
        <dbReference type="Pfam" id="PF18085"/>
    </source>
</evidence>
<evidence type="ECO:0000256" key="10">
    <source>
        <dbReference type="ARBA" id="ARBA00022840"/>
    </source>
</evidence>
<keyword evidence="18" id="KW-1185">Reference proteome</keyword>
<comment type="subunit">
    <text evidence="3">Monomer.</text>
</comment>
<dbReference type="InterPro" id="IPR040999">
    <property type="entry name" value="Mak_N_cap"/>
</dbReference>
<evidence type="ECO:0000256" key="13">
    <source>
        <dbReference type="ARBA" id="ARBA00031251"/>
    </source>
</evidence>